<dbReference type="Proteomes" id="UP000292082">
    <property type="component" value="Unassembled WGS sequence"/>
</dbReference>
<dbReference type="EMBL" id="ML145206">
    <property type="protein sequence ID" value="TBU53708.1"/>
    <property type="molecule type" value="Genomic_DNA"/>
</dbReference>
<accession>A0A4Q9NWD0</accession>
<dbReference type="PANTHER" id="PTHR40465:SF1">
    <property type="entry name" value="DUF6534 DOMAIN-CONTAINING PROTEIN"/>
    <property type="match status" value="1"/>
</dbReference>
<evidence type="ECO:0000313" key="2">
    <source>
        <dbReference type="Proteomes" id="UP000292082"/>
    </source>
</evidence>
<gene>
    <name evidence="1" type="ORF">BD310DRAFT_909318</name>
</gene>
<keyword evidence="2" id="KW-1185">Reference proteome</keyword>
<protein>
    <submittedName>
        <fullName evidence="1">Uncharacterized protein</fullName>
    </submittedName>
</protein>
<proteinExistence type="predicted"/>
<organism evidence="1 2">
    <name type="scientific">Dichomitus squalens</name>
    <dbReference type="NCBI Taxonomy" id="114155"/>
    <lineage>
        <taxon>Eukaryota</taxon>
        <taxon>Fungi</taxon>
        <taxon>Dikarya</taxon>
        <taxon>Basidiomycota</taxon>
        <taxon>Agaricomycotina</taxon>
        <taxon>Agaricomycetes</taxon>
        <taxon>Polyporales</taxon>
        <taxon>Polyporaceae</taxon>
        <taxon>Dichomitus</taxon>
    </lineage>
</organism>
<dbReference type="PANTHER" id="PTHR40465">
    <property type="entry name" value="CHROMOSOME 1, WHOLE GENOME SHOTGUN SEQUENCE"/>
    <property type="match status" value="1"/>
</dbReference>
<dbReference type="AlphaFoldDB" id="A0A4Q9NWD0"/>
<name>A0A4Q9NWD0_9APHY</name>
<evidence type="ECO:0000313" key="1">
    <source>
        <dbReference type="EMBL" id="TBU53708.1"/>
    </source>
</evidence>
<reference evidence="1 2" key="1">
    <citation type="submission" date="2019-01" db="EMBL/GenBank/DDBJ databases">
        <title>Draft genome sequences of three monokaryotic isolates of the white-rot basidiomycete fungus Dichomitus squalens.</title>
        <authorList>
            <consortium name="DOE Joint Genome Institute"/>
            <person name="Lopez S.C."/>
            <person name="Andreopoulos B."/>
            <person name="Pangilinan J."/>
            <person name="Lipzen A."/>
            <person name="Riley R."/>
            <person name="Ahrendt S."/>
            <person name="Ng V."/>
            <person name="Barry K."/>
            <person name="Daum C."/>
            <person name="Grigoriev I.V."/>
            <person name="Hilden K.S."/>
            <person name="Makela M.R."/>
            <person name="de Vries R.P."/>
        </authorList>
    </citation>
    <scope>NUCLEOTIDE SEQUENCE [LARGE SCALE GENOMIC DNA]</scope>
    <source>
        <strain evidence="1 2">CBS 464.89</strain>
    </source>
</reference>
<sequence length="220" mass="24271">MPASELIPTILDTSFIPSLDGSLGASLLGTFFGLILYGIVLVQFYKYCRAFLDDAPLIRSIVIGVMVLETLHATFTMHYTYVFLVTDYFNPLALENGTCNPLNMQLNALIARYNHVSAPLPGGYTRVGKPSERDLVDDTDPIAVGSIYSIIASISMVLLLFDIPLSIYLVHRLLKGNFASNLVDTKWIIGVPLLMACIIDTLLTSILVVVLRWSRSGLKR</sequence>